<dbReference type="Proteomes" id="UP000567179">
    <property type="component" value="Unassembled WGS sequence"/>
</dbReference>
<organism evidence="2 3">
    <name type="scientific">Psilocybe cf. subviscida</name>
    <dbReference type="NCBI Taxonomy" id="2480587"/>
    <lineage>
        <taxon>Eukaryota</taxon>
        <taxon>Fungi</taxon>
        <taxon>Dikarya</taxon>
        <taxon>Basidiomycota</taxon>
        <taxon>Agaricomycotina</taxon>
        <taxon>Agaricomycetes</taxon>
        <taxon>Agaricomycetidae</taxon>
        <taxon>Agaricales</taxon>
        <taxon>Agaricineae</taxon>
        <taxon>Strophariaceae</taxon>
        <taxon>Psilocybe</taxon>
    </lineage>
</organism>
<evidence type="ECO:0000256" key="1">
    <source>
        <dbReference type="SAM" id="MobiDB-lite"/>
    </source>
</evidence>
<evidence type="ECO:0000313" key="2">
    <source>
        <dbReference type="EMBL" id="KAF5316482.1"/>
    </source>
</evidence>
<gene>
    <name evidence="2" type="ORF">D9619_006108</name>
</gene>
<protein>
    <recommendedName>
        <fullName evidence="4">Protein kinase domain-containing protein</fullName>
    </recommendedName>
</protein>
<reference evidence="2 3" key="1">
    <citation type="journal article" date="2020" name="ISME J.">
        <title>Uncovering the hidden diversity of litter-decomposition mechanisms in mushroom-forming fungi.</title>
        <authorList>
            <person name="Floudas D."/>
            <person name="Bentzer J."/>
            <person name="Ahren D."/>
            <person name="Johansson T."/>
            <person name="Persson P."/>
            <person name="Tunlid A."/>
        </authorList>
    </citation>
    <scope>NUCLEOTIDE SEQUENCE [LARGE SCALE GENOMIC DNA]</scope>
    <source>
        <strain evidence="2 3">CBS 101986</strain>
    </source>
</reference>
<evidence type="ECO:0000313" key="3">
    <source>
        <dbReference type="Proteomes" id="UP000567179"/>
    </source>
</evidence>
<dbReference type="SUPFAM" id="SSF56112">
    <property type="entry name" value="Protein kinase-like (PK-like)"/>
    <property type="match status" value="1"/>
</dbReference>
<proteinExistence type="predicted"/>
<feature type="region of interest" description="Disordered" evidence="1">
    <location>
        <begin position="240"/>
        <end position="259"/>
    </location>
</feature>
<evidence type="ECO:0008006" key="4">
    <source>
        <dbReference type="Google" id="ProtNLM"/>
    </source>
</evidence>
<feature type="compositionally biased region" description="Basic and acidic residues" evidence="1">
    <location>
        <begin position="243"/>
        <end position="259"/>
    </location>
</feature>
<dbReference type="AlphaFoldDB" id="A0A8H5EY35"/>
<name>A0A8H5EY35_9AGAR</name>
<keyword evidence="3" id="KW-1185">Reference proteome</keyword>
<sequence length="1171" mass="132830">MVIWRVPDGAQLFADSTFSLSFQIATAALLVFNVNPEYIKYYTALTIEAHPLPSFHTLGFVVQVLSHMYSMVRIGLTFQWPRVHLRPLLYCGCGPKEKLPSTFSPNPSSCPLSRSPKMGRIGRRCAYDFQFLTCETHQVSMENLDDVKGYASFYFQVHPTKPRMWKILGRWSVARTVDSIVHTSREATVPTPMEDILNSSPYIMGVRTFGWCPNWTQTIDAAVEEDFIAPRNMLCLQQNLQGDDSHRTSRDASATRRQVHDPAQGISGPLIYAMAHFFLLMTECSYARVEATTPVDAVVPPISWTEADVVIWLQQQIEEMSGKAFTVGDNIFDQGIGSLSATILHRRTLGAMIYNNPTFIRLAGFFAAIVADLKNFSASASRVDAIYQMITKYSDGLHEPIAGRLVRLSISLPDPRSLKPEQRARPFTLHLSIIMVTDPELVKTFNYLLCGLKRPSAVYEIQLPVNRQWSECKDRVNEVLREQEFLADIKIYKPQKPLPIIDTGTDEWLAFISNPQNPQNRPSSNPLKYITPRSSLSTYFPEDHLDDDNVHLVVVASWKDVDFNYILFDNNHSWDVHSIPLPVNRTPEDCLERVAQTLRKWEVIADLRSIKLYKPQEHLLMTTAETNEWRTNISDPNTDFQRLLPSSALYESFSLSELGNNKILHLIITAQASQPTGPSPQVEEADAVAPLREFYGTRFRNFREIYMSATAETLSAAAKSSEFRRIQRSNAPIYDGRRVHGSTNNSSTIAMPPSLYHPVFEKWKNDAFNASTEPPAKVIRATAELMRKAAVLYDNESHRSKTLRGPLQQVLGRQIQPILNADRTVADGGITFQLQRESMTYDVPVLIVEEKRDTWENSSDPTTEAIFSMIRVWTDANLDDLCNLTCCPTFLLGFSGCQFTVSAAVITDKCIVERLATLWVGRSSTFDTNRIEDTARVFYALSTALGELEEWYQSDTIISRHLYEPATNTPFNHPRFFPHANQYSVNGEDFDDAIKFEYLYHLETSSLCVTLLVRATTDHSDKFVVKFTQQYCPDLHRLLAGHGMAPVLRYCGKIDKSTPYPNWQMVVMDYYNGSPPIEEPDLEIRKAVKKAVAIGHEAGFVFGDIRRPNVLVGKADGQVKLIDFDWAGKEGEAQYPPDMSDNDALWIAGMEPMEFIQKQHDIDMIDKWFPE</sequence>
<dbReference type="InterPro" id="IPR011009">
    <property type="entry name" value="Kinase-like_dom_sf"/>
</dbReference>
<accession>A0A8H5EY35</accession>
<dbReference type="EMBL" id="JAACJJ010000042">
    <property type="protein sequence ID" value="KAF5316482.1"/>
    <property type="molecule type" value="Genomic_DNA"/>
</dbReference>
<comment type="caution">
    <text evidence="2">The sequence shown here is derived from an EMBL/GenBank/DDBJ whole genome shotgun (WGS) entry which is preliminary data.</text>
</comment>
<dbReference type="OrthoDB" id="3261131at2759"/>